<feature type="transmembrane region" description="Helical" evidence="1">
    <location>
        <begin position="503"/>
        <end position="524"/>
    </location>
</feature>
<keyword evidence="1" id="KW-1133">Transmembrane helix</keyword>
<keyword evidence="1" id="KW-0472">Membrane</keyword>
<feature type="transmembrane region" description="Helical" evidence="1">
    <location>
        <begin position="366"/>
        <end position="389"/>
    </location>
</feature>
<reference evidence="2" key="1">
    <citation type="submission" date="2022-10" db="EMBL/GenBank/DDBJ databases">
        <title>Chitiniphilus purpureus sp. nov., a novel chitin-degrading bacterium isolated from crawfish pond sediment.</title>
        <authorList>
            <person name="Li K."/>
        </authorList>
    </citation>
    <scope>NUCLEOTIDE SEQUENCE</scope>
    <source>
        <strain evidence="2">CD1</strain>
    </source>
</reference>
<accession>A0ABY6DMX7</accession>
<feature type="transmembrane region" description="Helical" evidence="1">
    <location>
        <begin position="480"/>
        <end position="496"/>
    </location>
</feature>
<feature type="transmembrane region" description="Helical" evidence="1">
    <location>
        <begin position="168"/>
        <end position="190"/>
    </location>
</feature>
<evidence type="ECO:0000313" key="3">
    <source>
        <dbReference type="Proteomes" id="UP001061302"/>
    </source>
</evidence>
<feature type="transmembrane region" description="Helical" evidence="1">
    <location>
        <begin position="288"/>
        <end position="304"/>
    </location>
</feature>
<feature type="transmembrane region" description="Helical" evidence="1">
    <location>
        <begin position="324"/>
        <end position="345"/>
    </location>
</feature>
<feature type="transmembrane region" description="Helical" evidence="1">
    <location>
        <begin position="409"/>
        <end position="428"/>
    </location>
</feature>
<protein>
    <submittedName>
        <fullName evidence="2">DUF2298 domain-containing protein</fullName>
    </submittedName>
</protein>
<dbReference type="Proteomes" id="UP001061302">
    <property type="component" value="Chromosome"/>
</dbReference>
<feature type="transmembrane region" description="Helical" evidence="1">
    <location>
        <begin position="440"/>
        <end position="460"/>
    </location>
</feature>
<sequence>MSLIFTALTVLLLLVHLAALGQLGGARWSDRHLARAVVLFLLVLGAFFVEHFFGLGPLRGLWPFTLAAALLILRHKVADPGFWRGELPFILPFAWALLWRFLFPDIDVTAEHLTDLYFVRNYMDGATLPPPDQWLPGFRFDAYYALLHYATALMGRLLQLSAGWSMNLGFAVLIGLLGSLVWSTVARWVASRRWRALITAATVAGGNGVAPLLPLLFQGPFDAATAITRLWSNTRFTGVYDQNITAEWGRRLFGSGPADLLQQPWGPRDLPLENIGYFIYLGDLHPPLAGFLLLFLALALIARIETGGMPCNRDAADSETQVCGWLHALLGMSVPASIALNSWILPLQGLLVVAWVGWRLSQGKRVLYGALLGGAVAGLALLYPFLTHFSLNSLAVPLRVVQGVDHTPLVQWVAVWWPVLWLVALCWIRRFGEDSPEARWGAWAALGVALCLLLTETVYVDDPSGDRYNRFNTTLKWWSWLFPGALALLSAVLIGAGRRIWRWLAAVPLVAVLAYALPQVQYLALQPKPHAGKLAGDGWLMSDPVHRRILEYLRAAPRGLVLEGLEGGAYMQTSAFALHAGQPAVNGWPAHVGQWRGEPAYVPRDAETVRQLYRGALPNAAEWLNTRNVRYVVWSRYDQRRDPAAFAQLQQQLALSYLWRPIADADGASFGVWERR</sequence>
<feature type="transmembrane region" description="Helical" evidence="1">
    <location>
        <begin position="33"/>
        <end position="53"/>
    </location>
</feature>
<proteinExistence type="predicted"/>
<dbReference type="RefSeq" id="WP_263125144.1">
    <property type="nucleotide sequence ID" value="NZ_CP106753.1"/>
</dbReference>
<keyword evidence="3" id="KW-1185">Reference proteome</keyword>
<name>A0ABY6DMX7_9NEIS</name>
<organism evidence="2 3">
    <name type="scientific">Chitiniphilus purpureus</name>
    <dbReference type="NCBI Taxonomy" id="2981137"/>
    <lineage>
        <taxon>Bacteria</taxon>
        <taxon>Pseudomonadati</taxon>
        <taxon>Pseudomonadota</taxon>
        <taxon>Betaproteobacteria</taxon>
        <taxon>Neisseriales</taxon>
        <taxon>Chitinibacteraceae</taxon>
        <taxon>Chitiniphilus</taxon>
    </lineage>
</organism>
<dbReference type="EMBL" id="CP106753">
    <property type="protein sequence ID" value="UXY15709.1"/>
    <property type="molecule type" value="Genomic_DNA"/>
</dbReference>
<gene>
    <name evidence="2" type="ORF">N8I74_01460</name>
</gene>
<evidence type="ECO:0000256" key="1">
    <source>
        <dbReference type="SAM" id="Phobius"/>
    </source>
</evidence>
<evidence type="ECO:0000313" key="2">
    <source>
        <dbReference type="EMBL" id="UXY15709.1"/>
    </source>
</evidence>
<keyword evidence="1" id="KW-0812">Transmembrane</keyword>